<dbReference type="EMBL" id="CP001739">
    <property type="protein sequence ID" value="ACZ09627.1"/>
    <property type="molecule type" value="Genomic_DNA"/>
</dbReference>
<dbReference type="InterPro" id="IPR000787">
    <property type="entry name" value="Peptidase_M29"/>
</dbReference>
<dbReference type="GO" id="GO:0008237">
    <property type="term" value="F:metallopeptidase activity"/>
    <property type="evidence" value="ECO:0007669"/>
    <property type="project" value="UniProtKB-KW"/>
</dbReference>
<comment type="cofactor">
    <cofactor evidence="1">
        <name>Co(2+)</name>
        <dbReference type="ChEBI" id="CHEBI:48828"/>
    </cofactor>
</comment>
<dbReference type="PANTHER" id="PTHR34448">
    <property type="entry name" value="AMINOPEPTIDASE"/>
    <property type="match status" value="1"/>
</dbReference>
<keyword evidence="8" id="KW-0378">Hydrolase</keyword>
<dbReference type="eggNOG" id="COG2309">
    <property type="taxonomic scope" value="Bacteria"/>
</dbReference>
<dbReference type="AlphaFoldDB" id="D1AMQ3"/>
<name>D1AMQ3_SEBTE</name>
<dbReference type="Pfam" id="PF02073">
    <property type="entry name" value="Peptidase_M29"/>
    <property type="match status" value="1"/>
</dbReference>
<dbReference type="InterPro" id="IPR052170">
    <property type="entry name" value="M29_Exopeptidase"/>
</dbReference>
<evidence type="ECO:0000313" key="11">
    <source>
        <dbReference type="Proteomes" id="UP000000845"/>
    </source>
</evidence>
<keyword evidence="5 10" id="KW-0031">Aminopeptidase</keyword>
<sequence length="410" mass="46756">MKTFEQKLDDYAKLITKIGLNIQKDQDFIITAPVSAVEFIRLIVKEAYSLGAKEIYYRWYDDELSLIRYNNAPDSVFDTFPKWMAEGYTELVKNGAAVLSVFVSDPELLKDVDPDKIKRDTITKSNTFKEYKDYVMNGSSNWCVVSVPSIPWAKSVYKDEKDSEAVSKLWDSIFEINRINTADPIQAWKDHFEKLEKFKIYLNEKQFAKLYYKGENTDLTVDLPKNHIWQGGCEHTTKGLVFAANIPTEEVFCMPYKYGVNGVLSSTMPLEYNGNIIDNFKFYFENGKIVSFEAEKGYATLENLLSSDEASRYLGEVAIVPVSSPIYKTGLIFYNTLYDENASCHFALGSAYPNCIKNGENMTKEEREKAGVNDSIIHVDFMVGNDKLSIIGETESGEKISIFKNGEWDI</sequence>
<keyword evidence="11" id="KW-1185">Reference proteome</keyword>
<dbReference type="Proteomes" id="UP000000845">
    <property type="component" value="Chromosome"/>
</dbReference>
<dbReference type="GO" id="GO:0006508">
    <property type="term" value="P:proteolysis"/>
    <property type="evidence" value="ECO:0007669"/>
    <property type="project" value="UniProtKB-KW"/>
</dbReference>
<dbReference type="KEGG" id="str:Sterm_2783"/>
<dbReference type="HOGENOM" id="CLU_054346_1_0_0"/>
<comment type="similarity">
    <text evidence="4">Belongs to the peptidase M29 family.</text>
</comment>
<organism evidence="10 11">
    <name type="scientific">Sebaldella termitidis (strain ATCC 33386 / NCTC 11300)</name>
    <dbReference type="NCBI Taxonomy" id="526218"/>
    <lineage>
        <taxon>Bacteria</taxon>
        <taxon>Fusobacteriati</taxon>
        <taxon>Fusobacteriota</taxon>
        <taxon>Fusobacteriia</taxon>
        <taxon>Fusobacteriales</taxon>
        <taxon>Leptotrichiaceae</taxon>
        <taxon>Sebaldella</taxon>
    </lineage>
</organism>
<evidence type="ECO:0000256" key="7">
    <source>
        <dbReference type="ARBA" id="ARBA00022723"/>
    </source>
</evidence>
<accession>D1AMQ3</accession>
<evidence type="ECO:0000256" key="9">
    <source>
        <dbReference type="ARBA" id="ARBA00023049"/>
    </source>
</evidence>
<keyword evidence="9" id="KW-0482">Metalloprotease</keyword>
<dbReference type="PRINTS" id="PR00919">
    <property type="entry name" value="THERMOPTASE"/>
</dbReference>
<proteinExistence type="inferred from homology"/>
<reference evidence="11" key="1">
    <citation type="submission" date="2009-09" db="EMBL/GenBank/DDBJ databases">
        <title>The complete chromosome of Sebaldella termitidis ATCC 33386.</title>
        <authorList>
            <consortium name="US DOE Joint Genome Institute (JGI-PGF)"/>
            <person name="Lucas S."/>
            <person name="Copeland A."/>
            <person name="Lapidus A."/>
            <person name="Glavina del Rio T."/>
            <person name="Dalin E."/>
            <person name="Tice H."/>
            <person name="Bruce D."/>
            <person name="Goodwin L."/>
            <person name="Pitluck S."/>
            <person name="Kyrpides N."/>
            <person name="Mavromatis K."/>
            <person name="Ivanova N."/>
            <person name="Mikhailova N."/>
            <person name="Sims D."/>
            <person name="Meincke L."/>
            <person name="Brettin T."/>
            <person name="Detter J.C."/>
            <person name="Han C."/>
            <person name="Larimer F."/>
            <person name="Land M."/>
            <person name="Hauser L."/>
            <person name="Markowitz V."/>
            <person name="Cheng J.F."/>
            <person name="Hugenholtz P."/>
            <person name="Woyke T."/>
            <person name="Wu D."/>
            <person name="Eisen J.A."/>
        </authorList>
    </citation>
    <scope>NUCLEOTIDE SEQUENCE [LARGE SCALE GENOMIC DNA]</scope>
    <source>
        <strain evidence="11">ATCC 33386 / NCTC 11300</strain>
    </source>
</reference>
<dbReference type="InterPro" id="IPR035097">
    <property type="entry name" value="M29_N-terminal"/>
</dbReference>
<reference evidence="10 11" key="2">
    <citation type="journal article" date="2010" name="Stand. Genomic Sci.">
        <title>Complete genome sequence of Sebaldella termitidis type strain (NCTC 11300).</title>
        <authorList>
            <person name="Harmon-Smith M."/>
            <person name="Celia L."/>
            <person name="Chertkov O."/>
            <person name="Lapidus A."/>
            <person name="Copeland A."/>
            <person name="Glavina Del Rio T."/>
            <person name="Nolan M."/>
            <person name="Lucas S."/>
            <person name="Tice H."/>
            <person name="Cheng J.F."/>
            <person name="Han C."/>
            <person name="Detter J.C."/>
            <person name="Bruce D."/>
            <person name="Goodwin L."/>
            <person name="Pitluck S."/>
            <person name="Pati A."/>
            <person name="Liolios K."/>
            <person name="Ivanova N."/>
            <person name="Mavromatis K."/>
            <person name="Mikhailova N."/>
            <person name="Chen A."/>
            <person name="Palaniappan K."/>
            <person name="Land M."/>
            <person name="Hauser L."/>
            <person name="Chang Y.J."/>
            <person name="Jeffries C.D."/>
            <person name="Brettin T."/>
            <person name="Goker M."/>
            <person name="Beck B."/>
            <person name="Bristow J."/>
            <person name="Eisen J.A."/>
            <person name="Markowitz V."/>
            <person name="Hugenholtz P."/>
            <person name="Kyrpides N.C."/>
            <person name="Klenk H.P."/>
            <person name="Chen F."/>
        </authorList>
    </citation>
    <scope>NUCLEOTIDE SEQUENCE [LARGE SCALE GENOMIC DNA]</scope>
    <source>
        <strain evidence="11">ATCC 33386 / NCTC 11300</strain>
    </source>
</reference>
<gene>
    <name evidence="10" type="ordered locus">Sterm_2783</name>
</gene>
<evidence type="ECO:0000256" key="5">
    <source>
        <dbReference type="ARBA" id="ARBA00022438"/>
    </source>
</evidence>
<evidence type="ECO:0000256" key="6">
    <source>
        <dbReference type="ARBA" id="ARBA00022670"/>
    </source>
</evidence>
<dbReference type="SUPFAM" id="SSF144052">
    <property type="entry name" value="Thermophilic metalloprotease-like"/>
    <property type="match status" value="1"/>
</dbReference>
<keyword evidence="6" id="KW-0645">Protease</keyword>
<dbReference type="GO" id="GO:0046872">
    <property type="term" value="F:metal ion binding"/>
    <property type="evidence" value="ECO:0007669"/>
    <property type="project" value="UniProtKB-KW"/>
</dbReference>
<comment type="cofactor">
    <cofactor evidence="2">
        <name>Mg(2+)</name>
        <dbReference type="ChEBI" id="CHEBI:18420"/>
    </cofactor>
</comment>
<evidence type="ECO:0000256" key="1">
    <source>
        <dbReference type="ARBA" id="ARBA00001941"/>
    </source>
</evidence>
<evidence type="ECO:0000256" key="8">
    <source>
        <dbReference type="ARBA" id="ARBA00022801"/>
    </source>
</evidence>
<comment type="cofactor">
    <cofactor evidence="3">
        <name>Zn(2+)</name>
        <dbReference type="ChEBI" id="CHEBI:29105"/>
    </cofactor>
</comment>
<protein>
    <submittedName>
        <fullName evidence="10">Peptidase M29 aminopeptidase II</fullName>
    </submittedName>
</protein>
<evidence type="ECO:0000256" key="3">
    <source>
        <dbReference type="ARBA" id="ARBA00001947"/>
    </source>
</evidence>
<dbReference type="Gene3D" id="3.40.1830.10">
    <property type="entry name" value="Thermophilic metalloprotease (M29)"/>
    <property type="match status" value="1"/>
</dbReference>
<evidence type="ECO:0000313" key="10">
    <source>
        <dbReference type="EMBL" id="ACZ09627.1"/>
    </source>
</evidence>
<keyword evidence="7" id="KW-0479">Metal-binding</keyword>
<dbReference type="PANTHER" id="PTHR34448:SF3">
    <property type="entry name" value="AMINOPEPTIDASE AMPS"/>
    <property type="match status" value="1"/>
</dbReference>
<evidence type="ECO:0000256" key="2">
    <source>
        <dbReference type="ARBA" id="ARBA00001946"/>
    </source>
</evidence>
<evidence type="ECO:0000256" key="4">
    <source>
        <dbReference type="ARBA" id="ARBA00008236"/>
    </source>
</evidence>
<dbReference type="GO" id="GO:0004177">
    <property type="term" value="F:aminopeptidase activity"/>
    <property type="evidence" value="ECO:0007669"/>
    <property type="project" value="UniProtKB-KW"/>
</dbReference>
<dbReference type="RefSeq" id="WP_012862221.1">
    <property type="nucleotide sequence ID" value="NC_013517.1"/>
</dbReference>